<comment type="caution">
    <text evidence="1">The sequence shown here is derived from an EMBL/GenBank/DDBJ whole genome shotgun (WGS) entry which is preliminary data.</text>
</comment>
<protein>
    <recommendedName>
        <fullName evidence="3">Bacterial Ig-like domain-containing protein</fullName>
    </recommendedName>
</protein>
<dbReference type="Proteomes" id="UP000256763">
    <property type="component" value="Unassembled WGS sequence"/>
</dbReference>
<sequence>MVAISLLALAGCGGDSSNSPDPRPSGELSGVAFDGLIIGGDVTAYAWDGTKGEVLGQGRTDNLGEYSITLNEVPSQPILLKVTNGRYFEEASGRNVELQSSDALYAVYDYQAGDEVTTSLTYYTTLAAGLAEHMVRTGTPVRQAIVDANRTISDLLGLDIREVTPLEVTQVDNATPEVTNGHLYGFSTAAISQLTAWISEQNGTAVHQPYNSIRFAQAAYSDIRANGRLDGQGLDGIVAQGTVPLNQEIYRHRIAANMLVMANAPENRTGLTAADIVDHAIRFNESNASLWGSADIIPLSDAAPNMSNFSHATGDTVAGEIELRVSVTDTIGIGSVDLYLNGDFHLAGGASSEPRFLVNTTALEDGEHHFRLIATNVAGGVTEHDIVLDVANQGTTISDISPSHAQHIRGTHTFSASISDAFGLDEVRFIVNGATYFPSNLNSPSYDLSLAQFGEGKHTFTVWTRNKSGYETQRSVEFTIDNTAPEISWELKEGAYLERVYEFLADVTDNETVKSAVLYLDGNVLAEFSAFPRIDYMIDTRDFAEGEKSLSLVAVDKAGNTTTETRKVYFDNTPPTVNIVSPVQGDTITSDFYITVDAWDAVGVEEIEILINGAHHSYAPHTDNARTSVRVNTANFSNGPHQIRVIARDGIGRTAEQVITVIFAHEQPSMTIVQNRNSGTDYRLRIRIDNYDPSQTYTVESYQVAGANRGFGSINPDDDGIFSYGGVHFGGSPARPCNGRRTGTAELRIADGYSVSDTLTIPNAVYCGSWFR</sequence>
<evidence type="ECO:0000313" key="2">
    <source>
        <dbReference type="Proteomes" id="UP000256763"/>
    </source>
</evidence>
<dbReference type="InterPro" id="IPR013783">
    <property type="entry name" value="Ig-like_fold"/>
</dbReference>
<evidence type="ECO:0008006" key="3">
    <source>
        <dbReference type="Google" id="ProtNLM"/>
    </source>
</evidence>
<organism evidence="1 2">
    <name type="scientific">Alkalilimnicola ehrlichii</name>
    <dbReference type="NCBI Taxonomy" id="351052"/>
    <lineage>
        <taxon>Bacteria</taxon>
        <taxon>Pseudomonadati</taxon>
        <taxon>Pseudomonadota</taxon>
        <taxon>Gammaproteobacteria</taxon>
        <taxon>Chromatiales</taxon>
        <taxon>Ectothiorhodospiraceae</taxon>
        <taxon>Alkalilimnicola</taxon>
    </lineage>
</organism>
<name>A0A3E0WI37_9GAMM</name>
<gene>
    <name evidence="1" type="ORF">CAL65_22025</name>
</gene>
<dbReference type="Pfam" id="PF17957">
    <property type="entry name" value="Big_7"/>
    <property type="match status" value="3"/>
</dbReference>
<accession>A0A3E0WI37</accession>
<evidence type="ECO:0000313" key="1">
    <source>
        <dbReference type="EMBL" id="RFA31626.1"/>
    </source>
</evidence>
<reference evidence="2" key="1">
    <citation type="submission" date="2017-05" db="EMBL/GenBank/DDBJ databases">
        <authorList>
            <person name="Sharma S."/>
            <person name="Sidhu C."/>
            <person name="Pinnaka A.K."/>
        </authorList>
    </citation>
    <scope>NUCLEOTIDE SEQUENCE [LARGE SCALE GENOMIC DNA]</scope>
    <source>
        <strain evidence="2">AK93</strain>
    </source>
</reference>
<dbReference type="EMBL" id="NFZW01000045">
    <property type="protein sequence ID" value="RFA31626.1"/>
    <property type="molecule type" value="Genomic_DNA"/>
</dbReference>
<keyword evidence="2" id="KW-1185">Reference proteome</keyword>
<dbReference type="AlphaFoldDB" id="A0A3E0WI37"/>
<proteinExistence type="predicted"/>
<dbReference type="Gene3D" id="2.60.40.10">
    <property type="entry name" value="Immunoglobulins"/>
    <property type="match status" value="4"/>
</dbReference>